<evidence type="ECO:0000313" key="1">
    <source>
        <dbReference type="EMBL" id="GBP66857.1"/>
    </source>
</evidence>
<protein>
    <submittedName>
        <fullName evidence="1">Uncharacterized protein</fullName>
    </submittedName>
</protein>
<dbReference type="AlphaFoldDB" id="A0A4C1XX98"/>
<reference evidence="1 2" key="1">
    <citation type="journal article" date="2019" name="Commun. Biol.">
        <title>The bagworm genome reveals a unique fibroin gene that provides high tensile strength.</title>
        <authorList>
            <person name="Kono N."/>
            <person name="Nakamura H."/>
            <person name="Ohtoshi R."/>
            <person name="Tomita M."/>
            <person name="Numata K."/>
            <person name="Arakawa K."/>
        </authorList>
    </citation>
    <scope>NUCLEOTIDE SEQUENCE [LARGE SCALE GENOMIC DNA]</scope>
</reference>
<organism evidence="1 2">
    <name type="scientific">Eumeta variegata</name>
    <name type="common">Bagworm moth</name>
    <name type="synonym">Eumeta japonica</name>
    <dbReference type="NCBI Taxonomy" id="151549"/>
    <lineage>
        <taxon>Eukaryota</taxon>
        <taxon>Metazoa</taxon>
        <taxon>Ecdysozoa</taxon>
        <taxon>Arthropoda</taxon>
        <taxon>Hexapoda</taxon>
        <taxon>Insecta</taxon>
        <taxon>Pterygota</taxon>
        <taxon>Neoptera</taxon>
        <taxon>Endopterygota</taxon>
        <taxon>Lepidoptera</taxon>
        <taxon>Glossata</taxon>
        <taxon>Ditrysia</taxon>
        <taxon>Tineoidea</taxon>
        <taxon>Psychidae</taxon>
        <taxon>Oiketicinae</taxon>
        <taxon>Eumeta</taxon>
    </lineage>
</organism>
<accession>A0A4C1XX98</accession>
<comment type="caution">
    <text evidence="1">The sequence shown here is derived from an EMBL/GenBank/DDBJ whole genome shotgun (WGS) entry which is preliminary data.</text>
</comment>
<keyword evidence="2" id="KW-1185">Reference proteome</keyword>
<sequence length="112" mass="12826">MMSKWVLPHAGASVSVLKFIPKIYRLFFVPFWSSGSRMCLRNPICGSIRRLGQSFVRKPDTFPRHRMLQPAPDHVTGGPTKMPTTSALRLSIRYLTHSLDDLWSPMILYEPP</sequence>
<proteinExistence type="predicted"/>
<dbReference type="EMBL" id="BGZK01000970">
    <property type="protein sequence ID" value="GBP66857.1"/>
    <property type="molecule type" value="Genomic_DNA"/>
</dbReference>
<name>A0A4C1XX98_EUMVA</name>
<dbReference type="Proteomes" id="UP000299102">
    <property type="component" value="Unassembled WGS sequence"/>
</dbReference>
<evidence type="ECO:0000313" key="2">
    <source>
        <dbReference type="Proteomes" id="UP000299102"/>
    </source>
</evidence>
<gene>
    <name evidence="1" type="ORF">EVAR_18028_1</name>
</gene>